<dbReference type="SUPFAM" id="SSF52540">
    <property type="entry name" value="P-loop containing nucleoside triphosphate hydrolases"/>
    <property type="match status" value="1"/>
</dbReference>
<dbReference type="GO" id="GO:0005524">
    <property type="term" value="F:ATP binding"/>
    <property type="evidence" value="ECO:0007669"/>
    <property type="project" value="InterPro"/>
</dbReference>
<keyword evidence="2" id="KW-0418">Kinase</keyword>
<organism evidence="2 3">
    <name type="scientific">Yeguia hominis</name>
    <dbReference type="NCBI Taxonomy" id="2763662"/>
    <lineage>
        <taxon>Bacteria</taxon>
        <taxon>Bacillati</taxon>
        <taxon>Bacillota</taxon>
        <taxon>Clostridia</taxon>
        <taxon>Eubacteriales</taxon>
        <taxon>Yeguiaceae</taxon>
        <taxon>Yeguia</taxon>
    </lineage>
</organism>
<dbReference type="RefSeq" id="WP_249317812.1">
    <property type="nucleotide sequence ID" value="NZ_JACRSN010000001.1"/>
</dbReference>
<dbReference type="Gene3D" id="3.40.50.300">
    <property type="entry name" value="P-loop containing nucleotide triphosphate hydrolases"/>
    <property type="match status" value="1"/>
</dbReference>
<dbReference type="InterPro" id="IPR006083">
    <property type="entry name" value="PRK/URK"/>
</dbReference>
<feature type="domain" description="Phosphoribulokinase/uridine kinase" evidence="1">
    <location>
        <begin position="58"/>
        <end position="256"/>
    </location>
</feature>
<evidence type="ECO:0000313" key="3">
    <source>
        <dbReference type="Proteomes" id="UP000651482"/>
    </source>
</evidence>
<name>A0A926D6L2_9FIRM</name>
<reference evidence="2" key="1">
    <citation type="submission" date="2020-08" db="EMBL/GenBank/DDBJ databases">
        <title>Genome public.</title>
        <authorList>
            <person name="Liu C."/>
            <person name="Sun Q."/>
        </authorList>
    </citation>
    <scope>NUCLEOTIDE SEQUENCE</scope>
    <source>
        <strain evidence="2">NSJ-40</strain>
    </source>
</reference>
<accession>A0A926D6L2</accession>
<dbReference type="EMBL" id="JACRSN010000001">
    <property type="protein sequence ID" value="MBC8532606.1"/>
    <property type="molecule type" value="Genomic_DNA"/>
</dbReference>
<sequence length="317" mass="35819">MNSFGNSYRKYVSHLEQINDAALHFPQKMIDELEFAFAEDLAAAAHTIAANRKECRIVMLSGPSSSGKTTTAHRLIGVLEEMGIHAVSISLDDFYRGEGLAPVLPDGSFDYEAVEALDIERVEDCLRCLMEEKRCEIPQFDFMKHEPAPETREIVLGDDSVAVVEGIHSLNPVFTRCLPEKQVMKIYVSIKQGIKDANGTVISPMDLRLIRRIVRDYATRNASTEQTLGMWSTVVSGEDRYIRPYRHTSDITINSIHMYEPCVLRGAAIPILRAISPDSRWFRKARDLEARLMRFEPIPSSMVPENSLLREFIGQEA</sequence>
<gene>
    <name evidence="2" type="ORF">IAG03_01035</name>
</gene>
<dbReference type="InterPro" id="IPR027417">
    <property type="entry name" value="P-loop_NTPase"/>
</dbReference>
<keyword evidence="3" id="KW-1185">Reference proteome</keyword>
<comment type="caution">
    <text evidence="2">The sequence shown here is derived from an EMBL/GenBank/DDBJ whole genome shotgun (WGS) entry which is preliminary data.</text>
</comment>
<dbReference type="GO" id="GO:0016301">
    <property type="term" value="F:kinase activity"/>
    <property type="evidence" value="ECO:0007669"/>
    <property type="project" value="UniProtKB-KW"/>
</dbReference>
<dbReference type="Proteomes" id="UP000651482">
    <property type="component" value="Unassembled WGS sequence"/>
</dbReference>
<dbReference type="PRINTS" id="PR00988">
    <property type="entry name" value="URIDINKINASE"/>
</dbReference>
<keyword evidence="2" id="KW-0808">Transferase</keyword>
<evidence type="ECO:0000313" key="2">
    <source>
        <dbReference type="EMBL" id="MBC8532606.1"/>
    </source>
</evidence>
<dbReference type="AlphaFoldDB" id="A0A926D6L2"/>
<dbReference type="Pfam" id="PF00485">
    <property type="entry name" value="PRK"/>
    <property type="match status" value="1"/>
</dbReference>
<dbReference type="CDD" id="cd02028">
    <property type="entry name" value="UMPK_like"/>
    <property type="match status" value="1"/>
</dbReference>
<proteinExistence type="predicted"/>
<protein>
    <submittedName>
        <fullName evidence="2">Nucleoside kinase</fullName>
    </submittedName>
</protein>
<evidence type="ECO:0000259" key="1">
    <source>
        <dbReference type="Pfam" id="PF00485"/>
    </source>
</evidence>
<dbReference type="PANTHER" id="PTHR10285">
    <property type="entry name" value="URIDINE KINASE"/>
    <property type="match status" value="1"/>
</dbReference>